<dbReference type="RefSeq" id="WP_212677850.1">
    <property type="nucleotide sequence ID" value="NZ_JAGSPK010000001.1"/>
</dbReference>
<dbReference type="Gene3D" id="3.60.40.10">
    <property type="entry name" value="PPM-type phosphatase domain"/>
    <property type="match status" value="1"/>
</dbReference>
<dbReference type="Pfam" id="PF00481">
    <property type="entry name" value="PP2C"/>
    <property type="match status" value="1"/>
</dbReference>
<comment type="caution">
    <text evidence="2">The sequence shown here is derived from an EMBL/GenBank/DDBJ whole genome shotgun (WGS) entry which is preliminary data.</text>
</comment>
<dbReference type="SMART" id="SM00331">
    <property type="entry name" value="PP2C_SIG"/>
    <property type="match status" value="1"/>
</dbReference>
<evidence type="ECO:0000259" key="1">
    <source>
        <dbReference type="PROSITE" id="PS51746"/>
    </source>
</evidence>
<keyword evidence="3" id="KW-1185">Reference proteome</keyword>
<dbReference type="Proteomes" id="UP000682982">
    <property type="component" value="Unassembled WGS sequence"/>
</dbReference>
<proteinExistence type="predicted"/>
<accession>A0ABS5GZ80</accession>
<dbReference type="InterPro" id="IPR036457">
    <property type="entry name" value="PPM-type-like_dom_sf"/>
</dbReference>
<evidence type="ECO:0000313" key="2">
    <source>
        <dbReference type="EMBL" id="MBR7791771.1"/>
    </source>
</evidence>
<sequence length="268" mass="29620">MSHQYVLEFAALSDIGRVRKHNEDAIVVCSDYGCAVLADGMGGYKAGEVASAMTAKIVADYLCAKLDSAWYTKFGFQSIHLSRWISDAIHLANRQVVQTSQENPECFGMGTTVVVACCTQDKILFAHVGDSRAYRYRNHALVRMTEDHSVLQEQINAGLISESQARFSTIKNLITRAVGTQDNIEVDLSVHQADDTDVYMLCSDGLTDLLADDQIQDILRQYEGDLPTCCRALIDYANVAGGFDNTSVVLFKLKAVSGPSWMKKLLFR</sequence>
<dbReference type="PROSITE" id="PS51746">
    <property type="entry name" value="PPM_2"/>
    <property type="match status" value="1"/>
</dbReference>
<organism evidence="2 3">
    <name type="scientific">Undibacterium rivi</name>
    <dbReference type="NCBI Taxonomy" id="2828729"/>
    <lineage>
        <taxon>Bacteria</taxon>
        <taxon>Pseudomonadati</taxon>
        <taxon>Pseudomonadota</taxon>
        <taxon>Betaproteobacteria</taxon>
        <taxon>Burkholderiales</taxon>
        <taxon>Oxalobacteraceae</taxon>
        <taxon>Undibacterium</taxon>
    </lineage>
</organism>
<dbReference type="NCBIfam" id="NF033484">
    <property type="entry name" value="Stp1_PP2C_phos"/>
    <property type="match status" value="1"/>
</dbReference>
<evidence type="ECO:0000313" key="3">
    <source>
        <dbReference type="Proteomes" id="UP000682982"/>
    </source>
</evidence>
<protein>
    <submittedName>
        <fullName evidence="2">Stp1/IreP family PP2C-type Ser/Thr phosphatase</fullName>
    </submittedName>
</protein>
<name>A0ABS5GZ80_9BURK</name>
<dbReference type="SUPFAM" id="SSF81606">
    <property type="entry name" value="PP2C-like"/>
    <property type="match status" value="1"/>
</dbReference>
<dbReference type="PANTHER" id="PTHR13832">
    <property type="entry name" value="PROTEIN PHOSPHATASE 2C"/>
    <property type="match status" value="1"/>
</dbReference>
<gene>
    <name evidence="2" type="ORF">KDM87_04120</name>
</gene>
<dbReference type="InterPro" id="IPR001932">
    <property type="entry name" value="PPM-type_phosphatase-like_dom"/>
</dbReference>
<dbReference type="EMBL" id="JAGSPK010000001">
    <property type="protein sequence ID" value="MBR7791771.1"/>
    <property type="molecule type" value="Genomic_DNA"/>
</dbReference>
<dbReference type="PANTHER" id="PTHR13832:SF827">
    <property type="entry name" value="PROTEIN PHOSPHATASE 1L"/>
    <property type="match status" value="1"/>
</dbReference>
<feature type="domain" description="PPM-type phosphatase" evidence="1">
    <location>
        <begin position="8"/>
        <end position="253"/>
    </location>
</feature>
<dbReference type="SMART" id="SM00332">
    <property type="entry name" value="PP2Cc"/>
    <property type="match status" value="1"/>
</dbReference>
<reference evidence="2 3" key="1">
    <citation type="submission" date="2021-04" db="EMBL/GenBank/DDBJ databases">
        <title>novel species isolated from subtropical streams in China.</title>
        <authorList>
            <person name="Lu H."/>
        </authorList>
    </citation>
    <scope>NUCLEOTIDE SEQUENCE [LARGE SCALE GENOMIC DNA]</scope>
    <source>
        <strain evidence="2 3">FT147W</strain>
    </source>
</reference>
<dbReference type="InterPro" id="IPR015655">
    <property type="entry name" value="PP2C"/>
</dbReference>
<dbReference type="CDD" id="cd00143">
    <property type="entry name" value="PP2Cc"/>
    <property type="match status" value="1"/>
</dbReference>